<dbReference type="Proteomes" id="UP001219518">
    <property type="component" value="Unassembled WGS sequence"/>
</dbReference>
<reference evidence="1" key="2">
    <citation type="journal article" date="2023" name="BMC Genomics">
        <title>Pest status, molecular evolution, and epigenetic factors derived from the genome assembly of Frankliniella fusca, a thysanopteran phytovirus vector.</title>
        <authorList>
            <person name="Catto M.A."/>
            <person name="Labadie P.E."/>
            <person name="Jacobson A.L."/>
            <person name="Kennedy G.G."/>
            <person name="Srinivasan R."/>
            <person name="Hunt B.G."/>
        </authorList>
    </citation>
    <scope>NUCLEOTIDE SEQUENCE</scope>
    <source>
        <strain evidence="1">PL_HMW_Pooled</strain>
    </source>
</reference>
<keyword evidence="2" id="KW-1185">Reference proteome</keyword>
<evidence type="ECO:0000313" key="2">
    <source>
        <dbReference type="Proteomes" id="UP001219518"/>
    </source>
</evidence>
<dbReference type="EMBL" id="JAHWGI010001416">
    <property type="protein sequence ID" value="KAK3931071.1"/>
    <property type="molecule type" value="Genomic_DNA"/>
</dbReference>
<dbReference type="AlphaFoldDB" id="A0AAE1LSK0"/>
<evidence type="ECO:0000313" key="1">
    <source>
        <dbReference type="EMBL" id="KAK3931071.1"/>
    </source>
</evidence>
<accession>A0AAE1LSK0</accession>
<name>A0AAE1LSK0_9NEOP</name>
<gene>
    <name evidence="1" type="ORF">KUF71_024983</name>
</gene>
<feature type="non-terminal residue" evidence="1">
    <location>
        <position position="1"/>
    </location>
</feature>
<protein>
    <submittedName>
        <fullName evidence="1">UvrABC system protein C</fullName>
    </submittedName>
</protein>
<proteinExistence type="predicted"/>
<feature type="non-terminal residue" evidence="1">
    <location>
        <position position="288"/>
    </location>
</feature>
<organism evidence="1 2">
    <name type="scientific">Frankliniella fusca</name>
    <dbReference type="NCBI Taxonomy" id="407009"/>
    <lineage>
        <taxon>Eukaryota</taxon>
        <taxon>Metazoa</taxon>
        <taxon>Ecdysozoa</taxon>
        <taxon>Arthropoda</taxon>
        <taxon>Hexapoda</taxon>
        <taxon>Insecta</taxon>
        <taxon>Pterygota</taxon>
        <taxon>Neoptera</taxon>
        <taxon>Paraneoptera</taxon>
        <taxon>Thysanoptera</taxon>
        <taxon>Terebrantia</taxon>
        <taxon>Thripoidea</taxon>
        <taxon>Thripidae</taxon>
        <taxon>Frankliniella</taxon>
    </lineage>
</organism>
<sequence>NKKYDRLPVLVSGYDVEQILGVPRLESSSGKEQATVTYDLLKEWGLLERTVGTVFDTTSSNTGCHQVACLLLETLMGKKLLHCACRHHVLELVVEAATTDLLGTSKDPRLPFFMKLSTEWNNLRLGTINDFYLYVGYFSLINILRKCLTYLFLLIGDYRTAASTGKLKHNPEADNIMSFCKKQLEVYQTRGDYRELLELVVIFLGGALPEKSEPYHFKKPGALSKTRWMMRAIYALKMWMFGRQLKLKTAEDSKLFTLNGVCGSLVYSAPYSEYSKTGSYSSEGSLRE</sequence>
<reference evidence="1" key="1">
    <citation type="submission" date="2021-07" db="EMBL/GenBank/DDBJ databases">
        <authorList>
            <person name="Catto M.A."/>
            <person name="Jacobson A."/>
            <person name="Kennedy G."/>
            <person name="Labadie P."/>
            <person name="Hunt B.G."/>
            <person name="Srinivasan R."/>
        </authorList>
    </citation>
    <scope>NUCLEOTIDE SEQUENCE</scope>
    <source>
        <strain evidence="1">PL_HMW_Pooled</strain>
        <tissue evidence="1">Head</tissue>
    </source>
</reference>
<comment type="caution">
    <text evidence="1">The sequence shown here is derived from an EMBL/GenBank/DDBJ whole genome shotgun (WGS) entry which is preliminary data.</text>
</comment>